<dbReference type="PANTHER" id="PTHR11645">
    <property type="entry name" value="PYRROLINE-5-CARBOXYLATE REDUCTASE"/>
    <property type="match status" value="1"/>
</dbReference>
<dbReference type="InterPro" id="IPR008927">
    <property type="entry name" value="6-PGluconate_DH-like_C_sf"/>
</dbReference>
<dbReference type="InterPro" id="IPR029036">
    <property type="entry name" value="P5CR_dimer"/>
</dbReference>
<evidence type="ECO:0000256" key="3">
    <source>
        <dbReference type="ARBA" id="ARBA00023002"/>
    </source>
</evidence>
<dbReference type="InterPro" id="IPR028939">
    <property type="entry name" value="P5C_Rdtase_cat_N"/>
</dbReference>
<evidence type="ECO:0000259" key="7">
    <source>
        <dbReference type="Pfam" id="PF14748"/>
    </source>
</evidence>
<comment type="function">
    <text evidence="4">Catalyzes the reduction of 1-pyrroline-5-carboxylate (PCA) to L-proline.</text>
</comment>
<organism evidence="8">
    <name type="scientific">Pseudomonas fluorescens</name>
    <dbReference type="NCBI Taxonomy" id="294"/>
    <lineage>
        <taxon>Bacteria</taxon>
        <taxon>Pseudomonadati</taxon>
        <taxon>Pseudomonadota</taxon>
        <taxon>Gammaproteobacteria</taxon>
        <taxon>Pseudomonadales</taxon>
        <taxon>Pseudomonadaceae</taxon>
        <taxon>Pseudomonas</taxon>
    </lineage>
</organism>
<comment type="similarity">
    <text evidence="1 4">Belongs to the pyrroline-5-carboxylate reductase family.</text>
</comment>
<dbReference type="GO" id="GO:0055129">
    <property type="term" value="P:L-proline biosynthetic process"/>
    <property type="evidence" value="ECO:0007669"/>
    <property type="project" value="UniProtKB-UniRule"/>
</dbReference>
<feature type="domain" description="Pyrroline-5-carboxylate reductase dimerisation" evidence="7">
    <location>
        <begin position="160"/>
        <end position="264"/>
    </location>
</feature>
<dbReference type="PANTHER" id="PTHR11645:SF0">
    <property type="entry name" value="PYRROLINE-5-CARBOXYLATE REDUCTASE 3"/>
    <property type="match status" value="1"/>
</dbReference>
<dbReference type="InterPro" id="IPR036291">
    <property type="entry name" value="NAD(P)-bd_dom_sf"/>
</dbReference>
<dbReference type="AlphaFoldDB" id="A0A5E6V1Z2"/>
<dbReference type="InterPro" id="IPR000304">
    <property type="entry name" value="Pyrroline-COOH_reductase"/>
</dbReference>
<evidence type="ECO:0000256" key="1">
    <source>
        <dbReference type="ARBA" id="ARBA00005525"/>
    </source>
</evidence>
<dbReference type="Pfam" id="PF03807">
    <property type="entry name" value="F420_oxidored"/>
    <property type="match status" value="1"/>
</dbReference>
<keyword evidence="4" id="KW-0641">Proline biosynthesis</keyword>
<dbReference type="Gene3D" id="1.10.3730.10">
    <property type="entry name" value="ProC C-terminal domain-like"/>
    <property type="match status" value="1"/>
</dbReference>
<keyword evidence="2 4" id="KW-0521">NADP</keyword>
<evidence type="ECO:0000259" key="6">
    <source>
        <dbReference type="Pfam" id="PF03807"/>
    </source>
</evidence>
<accession>A0A5E6V1Z2</accession>
<keyword evidence="4" id="KW-0028">Amino-acid biosynthesis</keyword>
<dbReference type="SUPFAM" id="SSF48179">
    <property type="entry name" value="6-phosphogluconate dehydrogenase C-terminal domain-like"/>
    <property type="match status" value="1"/>
</dbReference>
<dbReference type="GO" id="GO:0004735">
    <property type="term" value="F:pyrroline-5-carboxylate reductase activity"/>
    <property type="evidence" value="ECO:0007669"/>
    <property type="project" value="UniProtKB-UniRule"/>
</dbReference>
<feature type="binding site" evidence="5">
    <location>
        <begin position="68"/>
        <end position="71"/>
    </location>
    <ligand>
        <name>NADP(+)</name>
        <dbReference type="ChEBI" id="CHEBI:58349"/>
    </ligand>
</feature>
<evidence type="ECO:0000256" key="5">
    <source>
        <dbReference type="PIRSR" id="PIRSR000193-1"/>
    </source>
</evidence>
<keyword evidence="4" id="KW-0963">Cytoplasm</keyword>
<evidence type="ECO:0000256" key="2">
    <source>
        <dbReference type="ARBA" id="ARBA00022857"/>
    </source>
</evidence>
<dbReference type="Gene3D" id="3.40.50.720">
    <property type="entry name" value="NAD(P)-binding Rossmann-like Domain"/>
    <property type="match status" value="1"/>
</dbReference>
<comment type="pathway">
    <text evidence="4">Amino-acid biosynthesis; L-proline biosynthesis; L-proline from L-glutamate 5-semialdehyde: step 1/1.</text>
</comment>
<dbReference type="EMBL" id="LR700646">
    <property type="protein sequence ID" value="VVM15575.1"/>
    <property type="molecule type" value="Genomic_DNA"/>
</dbReference>
<dbReference type="PIRSF" id="PIRSF000193">
    <property type="entry name" value="Pyrrol-5-carb_rd"/>
    <property type="match status" value="1"/>
</dbReference>
<name>A0A5E6V1Z2_PSEFL</name>
<dbReference type="SUPFAM" id="SSF51735">
    <property type="entry name" value="NAD(P)-binding Rossmann-fold domains"/>
    <property type="match status" value="1"/>
</dbReference>
<keyword evidence="3 4" id="KW-0560">Oxidoreductase</keyword>
<dbReference type="GO" id="GO:0005737">
    <property type="term" value="C:cytoplasm"/>
    <property type="evidence" value="ECO:0007669"/>
    <property type="project" value="UniProtKB-SubCell"/>
</dbReference>
<feature type="domain" description="Pyrroline-5-carboxylate reductase catalytic N-terminal" evidence="6">
    <location>
        <begin position="7"/>
        <end position="97"/>
    </location>
</feature>
<dbReference type="HAMAP" id="MF_01925">
    <property type="entry name" value="P5C_reductase"/>
    <property type="match status" value="1"/>
</dbReference>
<reference evidence="8" key="1">
    <citation type="submission" date="2019-09" db="EMBL/GenBank/DDBJ databases">
        <authorList>
            <person name="Chandra G."/>
            <person name="Truman W A."/>
        </authorList>
    </citation>
    <scope>NUCLEOTIDE SEQUENCE</scope>
    <source>
        <strain evidence="8">PS683</strain>
    </source>
</reference>
<comment type="subcellular location">
    <subcellularLocation>
        <location evidence="4">Cytoplasm</location>
    </subcellularLocation>
</comment>
<sequence>MAVLKNIAIVGAGHMGIAIALGLRRSNPNISIAIIDSDPEKYKNISGANISLLAGLPDAPTFEALIFAIPPQAFKGFSHNNPQLKSLSTLMISVMAGITISELEKYLKTSQVCRAIPNLPCAINKGVTVLMPHPTITQKNKLLAIQILSQLGTLIMTQDERAIDDATALVGGGPAYISYFAEALIAYAVSAGFDKATAFSIVTQIIHGTSALLKTNTDTPETLCKKVMTPNGTTERAIDVLNNKQVKNIIIDALKSSSMRSTELGRSVQSCKD</sequence>
<dbReference type="FunFam" id="1.10.3730.10:FF:000001">
    <property type="entry name" value="Pyrroline-5-carboxylate reductase"/>
    <property type="match status" value="1"/>
</dbReference>
<proteinExistence type="inferred from homology"/>
<comment type="catalytic activity">
    <reaction evidence="4">
        <text>L-proline + NADP(+) = (S)-1-pyrroline-5-carboxylate + NADPH + 2 H(+)</text>
        <dbReference type="Rhea" id="RHEA:14109"/>
        <dbReference type="ChEBI" id="CHEBI:15378"/>
        <dbReference type="ChEBI" id="CHEBI:17388"/>
        <dbReference type="ChEBI" id="CHEBI:57783"/>
        <dbReference type="ChEBI" id="CHEBI:58349"/>
        <dbReference type="ChEBI" id="CHEBI:60039"/>
        <dbReference type="EC" id="1.5.1.2"/>
    </reaction>
</comment>
<gene>
    <name evidence="8" type="primary">proC_3</name>
    <name evidence="4" type="synonym">proC</name>
    <name evidence="8" type="ORF">PS683_03891</name>
</gene>
<dbReference type="EC" id="1.5.1.2" evidence="4"/>
<protein>
    <recommendedName>
        <fullName evidence="4">Pyrroline-5-carboxylate reductase</fullName>
        <shortName evidence="4">P5C reductase</shortName>
        <shortName evidence="4">P5CR</shortName>
        <ecNumber evidence="4">1.5.1.2</ecNumber>
    </recommendedName>
    <alternativeName>
        <fullName evidence="4">PCA reductase</fullName>
    </alternativeName>
</protein>
<dbReference type="Pfam" id="PF14748">
    <property type="entry name" value="P5CR_dimer"/>
    <property type="match status" value="1"/>
</dbReference>
<comment type="catalytic activity">
    <reaction evidence="4">
        <text>L-proline + NAD(+) = (S)-1-pyrroline-5-carboxylate + NADH + 2 H(+)</text>
        <dbReference type="Rhea" id="RHEA:14105"/>
        <dbReference type="ChEBI" id="CHEBI:15378"/>
        <dbReference type="ChEBI" id="CHEBI:17388"/>
        <dbReference type="ChEBI" id="CHEBI:57540"/>
        <dbReference type="ChEBI" id="CHEBI:57945"/>
        <dbReference type="ChEBI" id="CHEBI:60039"/>
        <dbReference type="EC" id="1.5.1.2"/>
    </reaction>
</comment>
<dbReference type="UniPathway" id="UPA00098">
    <property type="reaction ID" value="UER00361"/>
</dbReference>
<evidence type="ECO:0000313" key="8">
    <source>
        <dbReference type="EMBL" id="VVM15575.1"/>
    </source>
</evidence>
<evidence type="ECO:0000256" key="4">
    <source>
        <dbReference type="HAMAP-Rule" id="MF_01925"/>
    </source>
</evidence>